<dbReference type="STRING" id="1196324.A374_02744"/>
<dbReference type="eggNOG" id="COG2220">
    <property type="taxonomic scope" value="Bacteria"/>
</dbReference>
<dbReference type="PIRSF" id="PIRSF038896">
    <property type="entry name" value="NAPE-PLD"/>
    <property type="match status" value="1"/>
</dbReference>
<reference evidence="2 3" key="1">
    <citation type="journal article" date="2012" name="J. Bacteriol.">
        <title>Genome of Bacillus macauensis ZFHKF-1, a Long-Chain-Forming Bacterium.</title>
        <authorList>
            <person name="Cai L."/>
            <person name="Zhang T."/>
        </authorList>
    </citation>
    <scope>NUCLEOTIDE SEQUENCE [LARGE SCALE GENOMIC DNA]</scope>
    <source>
        <strain evidence="2 3">ZFHKF-1</strain>
    </source>
</reference>
<dbReference type="OrthoDB" id="9805728at2"/>
<evidence type="ECO:0000259" key="1">
    <source>
        <dbReference type="Pfam" id="PF12706"/>
    </source>
</evidence>
<dbReference type="GO" id="GO:0005737">
    <property type="term" value="C:cytoplasm"/>
    <property type="evidence" value="ECO:0007669"/>
    <property type="project" value="TreeGrafter"/>
</dbReference>
<dbReference type="InterPro" id="IPR001279">
    <property type="entry name" value="Metallo-B-lactamas"/>
</dbReference>
<name>I8J5Q5_9BACL</name>
<keyword evidence="3" id="KW-1185">Reference proteome</keyword>
<protein>
    <submittedName>
        <fullName evidence="2">Outer membrane protein RomA</fullName>
    </submittedName>
</protein>
<dbReference type="RefSeq" id="WP_007200648.1">
    <property type="nucleotide sequence ID" value="NZ_AKKV01000019.1"/>
</dbReference>
<dbReference type="PANTHER" id="PTHR15032:SF4">
    <property type="entry name" value="N-ACYL-PHOSPHATIDYLETHANOLAMINE-HYDROLYZING PHOSPHOLIPASE D"/>
    <property type="match status" value="1"/>
</dbReference>
<dbReference type="AlphaFoldDB" id="I8J5Q5"/>
<dbReference type="PATRIC" id="fig|1196324.3.peg.555"/>
<organism evidence="2 3">
    <name type="scientific">Fictibacillus macauensis ZFHKF-1</name>
    <dbReference type="NCBI Taxonomy" id="1196324"/>
    <lineage>
        <taxon>Bacteria</taxon>
        <taxon>Bacillati</taxon>
        <taxon>Bacillota</taxon>
        <taxon>Bacilli</taxon>
        <taxon>Bacillales</taxon>
        <taxon>Fictibacillaceae</taxon>
        <taxon>Fictibacillus</taxon>
    </lineage>
</organism>
<comment type="caution">
    <text evidence="2">The sequence shown here is derived from an EMBL/GenBank/DDBJ whole genome shotgun (WGS) entry which is preliminary data.</text>
</comment>
<gene>
    <name evidence="2" type="ORF">A374_02744</name>
</gene>
<evidence type="ECO:0000313" key="3">
    <source>
        <dbReference type="Proteomes" id="UP000004080"/>
    </source>
</evidence>
<evidence type="ECO:0000313" key="2">
    <source>
        <dbReference type="EMBL" id="EIT87136.1"/>
    </source>
</evidence>
<feature type="domain" description="Metallo-beta-lactamase" evidence="1">
    <location>
        <begin position="115"/>
        <end position="311"/>
    </location>
</feature>
<accession>I8J5Q5</accession>
<dbReference type="SUPFAM" id="SSF56281">
    <property type="entry name" value="Metallo-hydrolase/oxidoreductase"/>
    <property type="match status" value="1"/>
</dbReference>
<dbReference type="InterPro" id="IPR024884">
    <property type="entry name" value="NAPE-PLD"/>
</dbReference>
<dbReference type="Gene3D" id="3.60.15.10">
    <property type="entry name" value="Ribonuclease Z/Hydroxyacylglutathione hydrolase-like"/>
    <property type="match status" value="1"/>
</dbReference>
<dbReference type="GO" id="GO:0008270">
    <property type="term" value="F:zinc ion binding"/>
    <property type="evidence" value="ECO:0007669"/>
    <property type="project" value="InterPro"/>
</dbReference>
<dbReference type="InterPro" id="IPR036866">
    <property type="entry name" value="RibonucZ/Hydroxyglut_hydro"/>
</dbReference>
<dbReference type="PANTHER" id="PTHR15032">
    <property type="entry name" value="N-ACYL-PHOSPHATIDYLETHANOLAMINE-HYDROLYZING PHOSPHOLIPASE D"/>
    <property type="match status" value="1"/>
</dbReference>
<dbReference type="EMBL" id="AKKV01000019">
    <property type="protein sequence ID" value="EIT87136.1"/>
    <property type="molecule type" value="Genomic_DNA"/>
</dbReference>
<proteinExistence type="predicted"/>
<dbReference type="Proteomes" id="UP000004080">
    <property type="component" value="Unassembled WGS sequence"/>
</dbReference>
<sequence>MVIGLWIAVLLLLLFGWWSTYRPFGKRPSKDRSAHFERLPYYKDGRFFNEEDVPHKTSLAVQFSILKEFLKKDETRKPSEPLPMDLPDFSRLQDNGIKVIWFGHSAFYFEMAGKTFLVDPMFGRAPSPFQLFGGKRYSHTLPFQWRELPAVDVIILSHDHYDHLDYRSVQLLKEKTKHWLVPAGVGSHLERWGISSQIITERCWWEQLEWEGLTLICTPSRHFSGRNIHDRNKTLWCSWVVISEQQRFFYSGDGGYGAHFKQIGQRYGPFDIAMMECGQYDERWKTVHMLPEETVTACLDVKGARLIPVHWGAFTLSLHAWQDPIERVTKAAERHHVPLITPKIGEACVVGKHEPHEAWWQT</sequence>
<dbReference type="Pfam" id="PF12706">
    <property type="entry name" value="Lactamase_B_2"/>
    <property type="match status" value="1"/>
</dbReference>
<dbReference type="GO" id="GO:0070290">
    <property type="term" value="F:N-acylphosphatidylethanolamine-specific phospholipase D activity"/>
    <property type="evidence" value="ECO:0007669"/>
    <property type="project" value="InterPro"/>
</dbReference>